<keyword evidence="2" id="KW-1185">Reference proteome</keyword>
<gene>
    <name evidence="1" type="ORF">KDK_29910</name>
</gene>
<name>A0A402AJ98_9CHLR</name>
<reference evidence="2" key="1">
    <citation type="submission" date="2018-12" db="EMBL/GenBank/DDBJ databases">
        <title>Tengunoibacter tsumagoiensis gen. nov., sp. nov., Dictyobacter kobayashii sp. nov., D. alpinus sp. nov., and D. joshuensis sp. nov. and description of Dictyobacteraceae fam. nov. within the order Ktedonobacterales isolated from Tengu-no-mugimeshi.</title>
        <authorList>
            <person name="Wang C.M."/>
            <person name="Zheng Y."/>
            <person name="Sakai Y."/>
            <person name="Toyoda A."/>
            <person name="Minakuchi Y."/>
            <person name="Abe K."/>
            <person name="Yokota A."/>
            <person name="Yabe S."/>
        </authorList>
    </citation>
    <scope>NUCLEOTIDE SEQUENCE [LARGE SCALE GENOMIC DNA]</scope>
    <source>
        <strain evidence="2">Uno11</strain>
    </source>
</reference>
<dbReference type="InterPro" id="IPR003732">
    <property type="entry name" value="Daa-tRNA_deacyls_DTD"/>
</dbReference>
<comment type="caution">
    <text evidence="1">The sequence shown here is derived from an EMBL/GenBank/DDBJ whole genome shotgun (WGS) entry which is preliminary data.</text>
</comment>
<proteinExistence type="predicted"/>
<dbReference type="InterPro" id="IPR023509">
    <property type="entry name" value="DTD-like_sf"/>
</dbReference>
<sequence>MRAVVQRVKRASVSVEERIVGEIEQGFLVLLGIGPEDGEAQVTQLRKAGTSARL</sequence>
<evidence type="ECO:0000313" key="1">
    <source>
        <dbReference type="EMBL" id="GCE19191.1"/>
    </source>
</evidence>
<dbReference type="Proteomes" id="UP000287188">
    <property type="component" value="Unassembled WGS sequence"/>
</dbReference>
<protein>
    <recommendedName>
        <fullName evidence="3">D-tyrosyl-tRNA(Tyr) deacylase</fullName>
    </recommendedName>
</protein>
<dbReference type="Gene3D" id="3.50.80.10">
    <property type="entry name" value="D-tyrosyl-tRNA(Tyr) deacylase"/>
    <property type="match status" value="1"/>
</dbReference>
<dbReference type="GO" id="GO:0005737">
    <property type="term" value="C:cytoplasm"/>
    <property type="evidence" value="ECO:0007669"/>
    <property type="project" value="InterPro"/>
</dbReference>
<organism evidence="1 2">
    <name type="scientific">Dictyobacter kobayashii</name>
    <dbReference type="NCBI Taxonomy" id="2014872"/>
    <lineage>
        <taxon>Bacteria</taxon>
        <taxon>Bacillati</taxon>
        <taxon>Chloroflexota</taxon>
        <taxon>Ktedonobacteria</taxon>
        <taxon>Ktedonobacterales</taxon>
        <taxon>Dictyobacteraceae</taxon>
        <taxon>Dictyobacter</taxon>
    </lineage>
</organism>
<dbReference type="GO" id="GO:0051499">
    <property type="term" value="F:D-aminoacyl-tRNA deacylase activity"/>
    <property type="evidence" value="ECO:0007669"/>
    <property type="project" value="InterPro"/>
</dbReference>
<dbReference type="EMBL" id="BIFS01000001">
    <property type="protein sequence ID" value="GCE19191.1"/>
    <property type="molecule type" value="Genomic_DNA"/>
</dbReference>
<accession>A0A402AJ98</accession>
<evidence type="ECO:0008006" key="3">
    <source>
        <dbReference type="Google" id="ProtNLM"/>
    </source>
</evidence>
<dbReference type="AlphaFoldDB" id="A0A402AJ98"/>
<dbReference type="SUPFAM" id="SSF69500">
    <property type="entry name" value="DTD-like"/>
    <property type="match status" value="1"/>
</dbReference>
<dbReference type="Pfam" id="PF02580">
    <property type="entry name" value="Tyr_Deacylase"/>
    <property type="match status" value="1"/>
</dbReference>
<evidence type="ECO:0000313" key="2">
    <source>
        <dbReference type="Proteomes" id="UP000287188"/>
    </source>
</evidence>